<comment type="subcellular location">
    <subcellularLocation>
        <location evidence="1">Cytoplasm</location>
    </subcellularLocation>
</comment>
<evidence type="ECO:0000313" key="7">
    <source>
        <dbReference type="Proteomes" id="UP000694620"/>
    </source>
</evidence>
<dbReference type="Pfam" id="PF00515">
    <property type="entry name" value="TPR_1"/>
    <property type="match status" value="1"/>
</dbReference>
<dbReference type="InterPro" id="IPR051982">
    <property type="entry name" value="CiliaryAsmbly_MitoImport"/>
</dbReference>
<dbReference type="GO" id="GO:0031072">
    <property type="term" value="F:heat shock protein binding"/>
    <property type="evidence" value="ECO:0007669"/>
    <property type="project" value="TreeGrafter"/>
</dbReference>
<evidence type="ECO:0000256" key="3">
    <source>
        <dbReference type="ARBA" id="ARBA00022737"/>
    </source>
</evidence>
<dbReference type="GO" id="GO:0005739">
    <property type="term" value="C:mitochondrion"/>
    <property type="evidence" value="ECO:0007669"/>
    <property type="project" value="TreeGrafter"/>
</dbReference>
<dbReference type="Gene3D" id="1.25.40.10">
    <property type="entry name" value="Tetratricopeptide repeat domain"/>
    <property type="match status" value="2"/>
</dbReference>
<reference evidence="6" key="3">
    <citation type="submission" date="2025-09" db="UniProtKB">
        <authorList>
            <consortium name="Ensembl"/>
        </authorList>
    </citation>
    <scope>IDENTIFICATION</scope>
</reference>
<dbReference type="AlphaFoldDB" id="A0A8C4SDU6"/>
<dbReference type="GO" id="GO:0006626">
    <property type="term" value="P:protein targeting to mitochondrion"/>
    <property type="evidence" value="ECO:0007669"/>
    <property type="project" value="TreeGrafter"/>
</dbReference>
<dbReference type="InterPro" id="IPR011990">
    <property type="entry name" value="TPR-like_helical_dom_sf"/>
</dbReference>
<dbReference type="GeneTree" id="ENSGT00940000154697"/>
<keyword evidence="2" id="KW-0963">Cytoplasm</keyword>
<name>A0A8C4SDU6_ERPCA</name>
<dbReference type="FunFam" id="1.25.40.10:FF:000221">
    <property type="entry name" value="Mitochondrial import receptor subunit TOM34"/>
    <property type="match status" value="1"/>
</dbReference>
<gene>
    <name evidence="6" type="primary">tomm34</name>
</gene>
<dbReference type="SMART" id="SM00028">
    <property type="entry name" value="TPR"/>
    <property type="match status" value="6"/>
</dbReference>
<keyword evidence="7" id="KW-1185">Reference proteome</keyword>
<dbReference type="GeneID" id="114659505"/>
<accession>A0A8C4SDU6</accession>
<dbReference type="InterPro" id="IPR019734">
    <property type="entry name" value="TPR_rpt"/>
</dbReference>
<dbReference type="Ensembl" id="ENSECRT00000015275.1">
    <property type="protein sequence ID" value="ENSECRP00000015013.1"/>
    <property type="gene ID" value="ENSECRG00000010005.1"/>
</dbReference>
<dbReference type="CTD" id="10953"/>
<dbReference type="Proteomes" id="UP000694620">
    <property type="component" value="Chromosome 10"/>
</dbReference>
<proteinExistence type="predicted"/>
<dbReference type="GO" id="GO:0005829">
    <property type="term" value="C:cytosol"/>
    <property type="evidence" value="ECO:0007669"/>
    <property type="project" value="TreeGrafter"/>
</dbReference>
<dbReference type="PROSITE" id="PS50005">
    <property type="entry name" value="TPR"/>
    <property type="match status" value="1"/>
</dbReference>
<evidence type="ECO:0000256" key="4">
    <source>
        <dbReference type="ARBA" id="ARBA00022803"/>
    </source>
</evidence>
<evidence type="ECO:0000256" key="1">
    <source>
        <dbReference type="ARBA" id="ARBA00004496"/>
    </source>
</evidence>
<keyword evidence="4 5" id="KW-0802">TPR repeat</keyword>
<evidence type="ECO:0000256" key="5">
    <source>
        <dbReference type="PROSITE-ProRule" id="PRU00339"/>
    </source>
</evidence>
<dbReference type="RefSeq" id="XP_028667866.1">
    <property type="nucleotide sequence ID" value="XM_028812033.2"/>
</dbReference>
<dbReference type="OrthoDB" id="245563at2759"/>
<dbReference type="RefSeq" id="XP_028667867.1">
    <property type="nucleotide sequence ID" value="XM_028812034.2"/>
</dbReference>
<keyword evidence="3" id="KW-0677">Repeat</keyword>
<dbReference type="PANTHER" id="PTHR45984:SF2">
    <property type="entry name" value="MITOCHONDRIAL IMPORT RECEPTOR SUBUNIT TOM34"/>
    <property type="match status" value="1"/>
</dbReference>
<dbReference type="PANTHER" id="PTHR45984">
    <property type="entry name" value="RNA (RNA) POLYMERASE II ASSOCIATED PROTEIN HOMOLOG"/>
    <property type="match status" value="1"/>
</dbReference>
<dbReference type="SUPFAM" id="SSF48452">
    <property type="entry name" value="TPR-like"/>
    <property type="match status" value="2"/>
</dbReference>
<reference evidence="6" key="2">
    <citation type="submission" date="2025-08" db="UniProtKB">
        <authorList>
            <consortium name="Ensembl"/>
        </authorList>
    </citation>
    <scope>IDENTIFICATION</scope>
</reference>
<dbReference type="Pfam" id="PF13181">
    <property type="entry name" value="TPR_8"/>
    <property type="match status" value="1"/>
</dbReference>
<sequence>MPSKSRSCSVPELKEAGNELFRSGQYGEAAARYTQAIAQLSAGKSNPEELGILYSNRAACYLKNGNCSECIKDCTASLELIPFGIKPLLRRAAAYEALERYHLAYVDYKTALQVDIGVQAAHDGINRMTKALTEKDGLNWRNKLPAIPTVPLSVREKLNEGKVKGDKITRTQQNHAPPGEGKASSTDVIKRALSLKEEGNAFVKKGDHKSAVEKYTESLKMNPKEATTLTNRALCYLSLKMYAEAKRDCSEALRLDYNNIKALYRRAQAQKELKDYSACVADLKALLKIDPKNTAVQKLLQEVQKIKK</sequence>
<reference evidence="6" key="1">
    <citation type="submission" date="2021-06" db="EMBL/GenBank/DDBJ databases">
        <authorList>
            <consortium name="Wellcome Sanger Institute Data Sharing"/>
        </authorList>
    </citation>
    <scope>NUCLEOTIDE SEQUENCE [LARGE SCALE GENOMIC DNA]</scope>
</reference>
<evidence type="ECO:0000313" key="6">
    <source>
        <dbReference type="Ensembl" id="ENSECRP00000015013.1"/>
    </source>
</evidence>
<organism evidence="6 7">
    <name type="scientific">Erpetoichthys calabaricus</name>
    <name type="common">Rope fish</name>
    <name type="synonym">Calamoichthys calabaricus</name>
    <dbReference type="NCBI Taxonomy" id="27687"/>
    <lineage>
        <taxon>Eukaryota</taxon>
        <taxon>Metazoa</taxon>
        <taxon>Chordata</taxon>
        <taxon>Craniata</taxon>
        <taxon>Vertebrata</taxon>
        <taxon>Euteleostomi</taxon>
        <taxon>Actinopterygii</taxon>
        <taxon>Polypteriformes</taxon>
        <taxon>Polypteridae</taxon>
        <taxon>Erpetoichthys</taxon>
    </lineage>
</organism>
<feature type="repeat" description="TPR" evidence="5">
    <location>
        <begin position="192"/>
        <end position="225"/>
    </location>
</feature>
<evidence type="ECO:0000256" key="2">
    <source>
        <dbReference type="ARBA" id="ARBA00022490"/>
    </source>
</evidence>
<protein>
    <submittedName>
        <fullName evidence="6">Translocase of outer mitochondrial membrane 34</fullName>
    </submittedName>
</protein>